<dbReference type="Pfam" id="PF01436">
    <property type="entry name" value="NHL"/>
    <property type="match status" value="1"/>
</dbReference>
<keyword evidence="2" id="KW-0677">Repeat</keyword>
<evidence type="ECO:0000256" key="4">
    <source>
        <dbReference type="SAM" id="Phobius"/>
    </source>
</evidence>
<keyword evidence="1" id="KW-0285">Flavoprotein</keyword>
<dbReference type="InterPro" id="IPR001258">
    <property type="entry name" value="NHL_repeat"/>
</dbReference>
<dbReference type="GO" id="GO:0006598">
    <property type="term" value="P:polyamine catabolic process"/>
    <property type="evidence" value="ECO:0000318"/>
    <property type="project" value="GO_Central"/>
</dbReference>
<gene>
    <name evidence="8" type="primary">LOC118417755</name>
</gene>
<dbReference type="InterPro" id="IPR011042">
    <property type="entry name" value="6-blade_b-propeller_TolB-like"/>
</dbReference>
<feature type="transmembrane region" description="Helical" evidence="4">
    <location>
        <begin position="943"/>
        <end position="967"/>
    </location>
</feature>
<dbReference type="InterPro" id="IPR050281">
    <property type="entry name" value="Flavin_monoamine_oxidase"/>
</dbReference>
<dbReference type="PANTHER" id="PTHR10742">
    <property type="entry name" value="FLAVIN MONOAMINE OXIDASE"/>
    <property type="match status" value="1"/>
</dbReference>
<dbReference type="SUPFAM" id="SSF51905">
    <property type="entry name" value="FAD/NAD(P)-binding domain"/>
    <property type="match status" value="1"/>
</dbReference>
<dbReference type="Gene3D" id="3.90.660.10">
    <property type="match status" value="1"/>
</dbReference>
<dbReference type="InterPro" id="IPR002937">
    <property type="entry name" value="Amino_oxidase"/>
</dbReference>
<accession>A0A9J7LCR9</accession>
<sequence>MRSLWSTIAVPLLLLLSVCRGETVQTKVLVLGAGMAGISAARSLNQSGLTDFVILEGTGRVGGRVFEAQFGGRTIELGARWVTGISDDNPVWAMVKSYNMTGIVSNRANTKVRNSSGHDVTAQVFSVVASFGEIPRAVHDLAVQRNATGQPDMPLRAALRLNGWNPTSYLEKTFEHAFYDIGYGEKPDVLSLLRSQLNPTTEMFGSELYSITDPRGYVYIIERMAESFLAENDQRMKLNKTVTTIQWSDDGVTAVTNDGSTYTADFAIVTFSMGVLQGNSVQFVPGLPDWKREAISRVRMVLYTKIYMKFPSKFWDDEEEIWYAGERRGYYTVWQNMEAPGLFPSGSHIILVTVIGEEARRVEAQSDQATQAEVMAVLRTMYGAGIPDPTDILVPRWEQDPFFRGSYANWGVGINDEELRKLQAPVDGRLFLAGDGTGPHYGLLQGAFFEGARVADSIATCVGGGRCGKEYQPPRRGCTCPTADNFDSQATVDNGSCMYTSGEDSIMPFSISFYLLIFAAFTYNYMDCVSPMNPEMDPCSVVVMLAGLAALAHGLTPGEVSIIAGGGKPHQGEHKDMGDCEDTAASMDGFFLDARFNYPWGLVFDKSDNSIYVADCGCPDTPHSNDRIRRISLSDSWVTTIAGSTQGNQDGFGKDAHFHHTAGMVVDENNAMLYVCDSANNVIRQVSIKTGEVKTFAGNPDPEEVEWKDGTGLDAKFYHPQGLYLDVWQNRMFVADTDNHVIREMSMHDAEVKTVAGSPKEKGLVNGRGRAARFHHPTQMAYDPYTDILYVSDHYNHAIRTIKLQGYEVDLLAGSPKGEPGFKDGKGTAARLNYPEGIAFDTTHRVLYVVEFDNNCIRMVTPAGIVKTLAGGPDPGYKDGAGRDARFFHPTGLTLDPTNKVIYVTDQYNHLVRSVTAVGHNYDGPAEMVYVEQNRPGRQVVSFWNSGTAVLLMGVVLFLLMGTARAVTRRFCIKRSY</sequence>
<dbReference type="Pfam" id="PF01593">
    <property type="entry name" value="Amino_oxidase"/>
    <property type="match status" value="1"/>
</dbReference>
<keyword evidence="4" id="KW-1133">Transmembrane helix</keyword>
<evidence type="ECO:0000256" key="2">
    <source>
        <dbReference type="ARBA" id="ARBA00022737"/>
    </source>
</evidence>
<dbReference type="OrthoDB" id="273823at2759"/>
<dbReference type="Gene3D" id="3.50.50.60">
    <property type="entry name" value="FAD/NAD(P)-binding domain"/>
    <property type="match status" value="1"/>
</dbReference>
<evidence type="ECO:0000256" key="3">
    <source>
        <dbReference type="ARBA" id="ARBA00022827"/>
    </source>
</evidence>
<keyword evidence="7" id="KW-1185">Reference proteome</keyword>
<dbReference type="RefSeq" id="XP_035679350.1">
    <property type="nucleotide sequence ID" value="XM_035823457.1"/>
</dbReference>
<dbReference type="GO" id="GO:0016491">
    <property type="term" value="F:oxidoreductase activity"/>
    <property type="evidence" value="ECO:0000318"/>
    <property type="project" value="GO_Central"/>
</dbReference>
<evidence type="ECO:0000313" key="7">
    <source>
        <dbReference type="Proteomes" id="UP000001554"/>
    </source>
</evidence>
<keyword evidence="3" id="KW-0274">FAD</keyword>
<reference evidence="8" key="2">
    <citation type="submission" date="2025-08" db="UniProtKB">
        <authorList>
            <consortium name="RefSeq"/>
        </authorList>
    </citation>
    <scope>IDENTIFICATION</scope>
    <source>
        <strain evidence="8">S238N-H82</strain>
        <tissue evidence="8">Testes</tissue>
    </source>
</reference>
<reference evidence="7" key="1">
    <citation type="journal article" date="2020" name="Nat. Ecol. Evol.">
        <title>Deeply conserved synteny resolves early events in vertebrate evolution.</title>
        <authorList>
            <person name="Simakov O."/>
            <person name="Marletaz F."/>
            <person name="Yue J.X."/>
            <person name="O'Connell B."/>
            <person name="Jenkins J."/>
            <person name="Brandt A."/>
            <person name="Calef R."/>
            <person name="Tung C.H."/>
            <person name="Huang T.K."/>
            <person name="Schmutz J."/>
            <person name="Satoh N."/>
            <person name="Yu J.K."/>
            <person name="Putnam N.H."/>
            <person name="Green R.E."/>
            <person name="Rokhsar D.S."/>
        </authorList>
    </citation>
    <scope>NUCLEOTIDE SEQUENCE [LARGE SCALE GENOMIC DNA]</scope>
    <source>
        <strain evidence="7">S238N-H82</strain>
    </source>
</reference>
<feature type="chain" id="PRO_5039918289" evidence="5">
    <location>
        <begin position="22"/>
        <end position="977"/>
    </location>
</feature>
<evidence type="ECO:0000256" key="1">
    <source>
        <dbReference type="ARBA" id="ARBA00022630"/>
    </source>
</evidence>
<keyword evidence="5" id="KW-0732">Signal</keyword>
<keyword evidence="4" id="KW-0812">Transmembrane</keyword>
<evidence type="ECO:0000313" key="8">
    <source>
        <dbReference type="RefSeq" id="XP_035679350.1"/>
    </source>
</evidence>
<keyword evidence="4" id="KW-0472">Membrane</keyword>
<feature type="signal peptide" evidence="5">
    <location>
        <begin position="1"/>
        <end position="21"/>
    </location>
</feature>
<dbReference type="SUPFAM" id="SSF54373">
    <property type="entry name" value="FAD-linked reductases, C-terminal domain"/>
    <property type="match status" value="1"/>
</dbReference>
<dbReference type="AlphaFoldDB" id="A0A9J7LCR9"/>
<name>A0A9J7LCR9_BRAFL</name>
<feature type="domain" description="Amine oxidase" evidence="6">
    <location>
        <begin position="35"/>
        <end position="458"/>
    </location>
</feature>
<proteinExistence type="predicted"/>
<dbReference type="GeneID" id="118417755"/>
<dbReference type="PANTHER" id="PTHR10742:SF313">
    <property type="entry name" value="AMINE OXIDASE"/>
    <property type="match status" value="1"/>
</dbReference>
<evidence type="ECO:0000256" key="5">
    <source>
        <dbReference type="SAM" id="SignalP"/>
    </source>
</evidence>
<dbReference type="InterPro" id="IPR036188">
    <property type="entry name" value="FAD/NAD-bd_sf"/>
</dbReference>
<dbReference type="SUPFAM" id="SSF101898">
    <property type="entry name" value="NHL repeat"/>
    <property type="match status" value="1"/>
</dbReference>
<protein>
    <submittedName>
        <fullName evidence="8">Uncharacterized protein LOC118417755 isoform X2</fullName>
    </submittedName>
</protein>
<dbReference type="Gene3D" id="2.120.10.30">
    <property type="entry name" value="TolB, C-terminal domain"/>
    <property type="match status" value="3"/>
</dbReference>
<dbReference type="Proteomes" id="UP000001554">
    <property type="component" value="Chromosome 6"/>
</dbReference>
<evidence type="ECO:0000259" key="6">
    <source>
        <dbReference type="Pfam" id="PF01593"/>
    </source>
</evidence>
<organism evidence="7 8">
    <name type="scientific">Branchiostoma floridae</name>
    <name type="common">Florida lancelet</name>
    <name type="synonym">Amphioxus</name>
    <dbReference type="NCBI Taxonomy" id="7739"/>
    <lineage>
        <taxon>Eukaryota</taxon>
        <taxon>Metazoa</taxon>
        <taxon>Chordata</taxon>
        <taxon>Cephalochordata</taxon>
        <taxon>Leptocardii</taxon>
        <taxon>Amphioxiformes</taxon>
        <taxon>Branchiostomatidae</taxon>
        <taxon>Branchiostoma</taxon>
    </lineage>
</organism>